<gene>
    <name evidence="1" type="ORF">MIND_01429500</name>
</gene>
<sequence length="572" mass="62492">MPAYESPFHAILDTNSVPTDAECGHIRDFLAPHQAKLVELDAEVERLRVQLDATTSERDKLGNFVAAHHALLSPMRRIPEDILRLIFLKTLPERRNTAMHPSEGPLLLASVCRYWQDLVMATPQLWSTIHVVVARFPPIPPGWVGALPQQWYVAPRLATFLARGGHAPLDITMQVSRQPLAESAVDAADSSGVPGSGPSPFLRALMGASGRWRKMKLWMLSNEDTQALAGLRASDVPQLESFDLMSFAETPRLNFLGTPSLRHLSIQGNYPSFPPDVYWQNLVSLDIQVSSTSAPQMELIEFPFPFLAHCASLEKLAVTISGYGFLPTPDGDCSILLPQLKLLDLGFFDAGNMSTAIHMLDVPRLHTFNVSRGLTVVPDIFDRLDHIRCLVLTLDYLTTDLLVSVLRLVPVLERLRLIGEPIPPAAPTAAPGFAFASKDHRYLTRLLPSDPVPLCPALRHLELTFVQLTPDALMVDLVHARTTALPAADPPVARLTAFSCFLLREPQLDMAAALADCAAAGLVIRVAQRPVPVPVPETPQYSALEGTESDAIYRPGGPAAGGLDGAAWLVEL</sequence>
<comment type="caution">
    <text evidence="1">The sequence shown here is derived from an EMBL/GenBank/DDBJ whole genome shotgun (WGS) entry which is preliminary data.</text>
</comment>
<name>A0A8H6RXC5_9AGAR</name>
<dbReference type="OrthoDB" id="3365698at2759"/>
<dbReference type="RefSeq" id="XP_037212947.1">
    <property type="nucleotide sequence ID" value="XM_037370676.1"/>
</dbReference>
<dbReference type="InterPro" id="IPR032675">
    <property type="entry name" value="LRR_dom_sf"/>
</dbReference>
<organism evidence="1 2">
    <name type="scientific">Mycena indigotica</name>
    <dbReference type="NCBI Taxonomy" id="2126181"/>
    <lineage>
        <taxon>Eukaryota</taxon>
        <taxon>Fungi</taxon>
        <taxon>Dikarya</taxon>
        <taxon>Basidiomycota</taxon>
        <taxon>Agaricomycotina</taxon>
        <taxon>Agaricomycetes</taxon>
        <taxon>Agaricomycetidae</taxon>
        <taxon>Agaricales</taxon>
        <taxon>Marasmiineae</taxon>
        <taxon>Mycenaceae</taxon>
        <taxon>Mycena</taxon>
    </lineage>
</organism>
<evidence type="ECO:0000313" key="1">
    <source>
        <dbReference type="EMBL" id="KAF7288628.1"/>
    </source>
</evidence>
<dbReference type="AlphaFoldDB" id="A0A8H6RXC5"/>
<accession>A0A8H6RXC5</accession>
<dbReference type="EMBL" id="JACAZF010000020">
    <property type="protein sequence ID" value="KAF7288628.1"/>
    <property type="molecule type" value="Genomic_DNA"/>
</dbReference>
<evidence type="ECO:0000313" key="2">
    <source>
        <dbReference type="Proteomes" id="UP000636479"/>
    </source>
</evidence>
<keyword evidence="2" id="KW-1185">Reference proteome</keyword>
<dbReference type="Gene3D" id="3.80.10.10">
    <property type="entry name" value="Ribonuclease Inhibitor"/>
    <property type="match status" value="1"/>
</dbReference>
<proteinExistence type="predicted"/>
<dbReference type="GeneID" id="59353192"/>
<protein>
    <submittedName>
        <fullName evidence="1">F-box domain-containing protein</fullName>
    </submittedName>
</protein>
<dbReference type="Proteomes" id="UP000636479">
    <property type="component" value="Unassembled WGS sequence"/>
</dbReference>
<dbReference type="SUPFAM" id="SSF52047">
    <property type="entry name" value="RNI-like"/>
    <property type="match status" value="1"/>
</dbReference>
<reference evidence="1" key="1">
    <citation type="submission" date="2020-05" db="EMBL/GenBank/DDBJ databases">
        <title>Mycena genomes resolve the evolution of fungal bioluminescence.</title>
        <authorList>
            <person name="Tsai I.J."/>
        </authorList>
    </citation>
    <scope>NUCLEOTIDE SEQUENCE</scope>
    <source>
        <strain evidence="1">171206Taipei</strain>
    </source>
</reference>